<dbReference type="EMBL" id="DF237353">
    <property type="protein sequence ID" value="GAQ88154.1"/>
    <property type="molecule type" value="Genomic_DNA"/>
</dbReference>
<dbReference type="GO" id="GO:0008270">
    <property type="term" value="F:zinc ion binding"/>
    <property type="evidence" value="ECO:0007669"/>
    <property type="project" value="UniProtKB-KW"/>
</dbReference>
<keyword evidence="2 4" id="KW-0863">Zinc-finger</keyword>
<evidence type="ECO:0000256" key="3">
    <source>
        <dbReference type="ARBA" id="ARBA00022833"/>
    </source>
</evidence>
<feature type="domain" description="MYND-type" evidence="6">
    <location>
        <begin position="363"/>
        <end position="406"/>
    </location>
</feature>
<keyword evidence="3" id="KW-0862">Zinc</keyword>
<dbReference type="Proteomes" id="UP000054558">
    <property type="component" value="Unassembled WGS sequence"/>
</dbReference>
<keyword evidence="1" id="KW-0479">Metal-binding</keyword>
<evidence type="ECO:0000256" key="4">
    <source>
        <dbReference type="PROSITE-ProRule" id="PRU00134"/>
    </source>
</evidence>
<accession>A0A1Y1IB14</accession>
<dbReference type="Pfam" id="PF01753">
    <property type="entry name" value="zf-MYND"/>
    <property type="match status" value="1"/>
</dbReference>
<dbReference type="SUPFAM" id="SSF144232">
    <property type="entry name" value="HIT/MYND zinc finger-like"/>
    <property type="match status" value="1"/>
</dbReference>
<evidence type="ECO:0000313" key="8">
    <source>
        <dbReference type="Proteomes" id="UP000054558"/>
    </source>
</evidence>
<evidence type="ECO:0000256" key="2">
    <source>
        <dbReference type="ARBA" id="ARBA00022771"/>
    </source>
</evidence>
<dbReference type="PROSITE" id="PS50865">
    <property type="entry name" value="ZF_MYND_2"/>
    <property type="match status" value="1"/>
</dbReference>
<evidence type="ECO:0000313" key="7">
    <source>
        <dbReference type="EMBL" id="GAQ88154.1"/>
    </source>
</evidence>
<evidence type="ECO:0000256" key="5">
    <source>
        <dbReference type="SAM" id="MobiDB-lite"/>
    </source>
</evidence>
<dbReference type="InterPro" id="IPR002893">
    <property type="entry name" value="Znf_MYND"/>
</dbReference>
<evidence type="ECO:0000259" key="6">
    <source>
        <dbReference type="PROSITE" id="PS50865"/>
    </source>
</evidence>
<dbReference type="Gene3D" id="6.10.140.2220">
    <property type="match status" value="1"/>
</dbReference>
<name>A0A1Y1IB14_KLENI</name>
<reference evidence="7 8" key="1">
    <citation type="journal article" date="2014" name="Nat. Commun.">
        <title>Klebsormidium flaccidum genome reveals primary factors for plant terrestrial adaptation.</title>
        <authorList>
            <person name="Hori K."/>
            <person name="Maruyama F."/>
            <person name="Fujisawa T."/>
            <person name="Togashi T."/>
            <person name="Yamamoto N."/>
            <person name="Seo M."/>
            <person name="Sato S."/>
            <person name="Yamada T."/>
            <person name="Mori H."/>
            <person name="Tajima N."/>
            <person name="Moriyama T."/>
            <person name="Ikeuchi M."/>
            <person name="Watanabe M."/>
            <person name="Wada H."/>
            <person name="Kobayashi K."/>
            <person name="Saito M."/>
            <person name="Masuda T."/>
            <person name="Sasaki-Sekimoto Y."/>
            <person name="Mashiguchi K."/>
            <person name="Awai K."/>
            <person name="Shimojima M."/>
            <person name="Masuda S."/>
            <person name="Iwai M."/>
            <person name="Nobusawa T."/>
            <person name="Narise T."/>
            <person name="Kondo S."/>
            <person name="Saito H."/>
            <person name="Sato R."/>
            <person name="Murakawa M."/>
            <person name="Ihara Y."/>
            <person name="Oshima-Yamada Y."/>
            <person name="Ohtaka K."/>
            <person name="Satoh M."/>
            <person name="Sonobe K."/>
            <person name="Ishii M."/>
            <person name="Ohtani R."/>
            <person name="Kanamori-Sato M."/>
            <person name="Honoki R."/>
            <person name="Miyazaki D."/>
            <person name="Mochizuki H."/>
            <person name="Umetsu J."/>
            <person name="Higashi K."/>
            <person name="Shibata D."/>
            <person name="Kamiya Y."/>
            <person name="Sato N."/>
            <person name="Nakamura Y."/>
            <person name="Tabata S."/>
            <person name="Ida S."/>
            <person name="Kurokawa K."/>
            <person name="Ohta H."/>
        </authorList>
    </citation>
    <scope>NUCLEOTIDE SEQUENCE [LARGE SCALE GENOMIC DNA]</scope>
    <source>
        <strain evidence="7 8">NIES-2285</strain>
    </source>
</reference>
<evidence type="ECO:0000256" key="1">
    <source>
        <dbReference type="ARBA" id="ARBA00022723"/>
    </source>
</evidence>
<sequence length="417" mass="46508">MEGDLDNIVERCASLLTSADGIWSGCGLLLALSKSGDENRISFARVAQEIAARDGGAVLRRLFYIVSLATLTSSKVVVERCLRDGLPPEGAERGRGPEENGTGTGREKTHSEREPEEGKIGRGPEEKENARQIYARLVLHIEHFSGPARLLEALLNSPQLTAFNSLMVAASLESLANFARASKAFREAIREAAEERNVFEQFGDLLRAEYLAKMSRRIALEIRLALASLAVSLAYSVDSQMWAIVRGLPKLIAAIYEASPLRESSKYSERLMSPAYRCNMALVRLLSVDSAAEKLRAHNALEGFRPHKRKINMAEPECHPWTTFKIRLQDGELSLTREMSAANWKPMEDRLNGRFWTPVVCSRKLCAAGREPDVGKGFSKCGRCQVARYCSKEHQKLHWETHKKHCKADQAKKDVTD</sequence>
<dbReference type="AlphaFoldDB" id="A0A1Y1IB14"/>
<feature type="compositionally biased region" description="Basic and acidic residues" evidence="5">
    <location>
        <begin position="105"/>
        <end position="126"/>
    </location>
</feature>
<protein>
    <recommendedName>
        <fullName evidence="6">MYND-type domain-containing protein</fullName>
    </recommendedName>
</protein>
<feature type="region of interest" description="Disordered" evidence="5">
    <location>
        <begin position="87"/>
        <end position="126"/>
    </location>
</feature>
<proteinExistence type="predicted"/>
<organism evidence="7 8">
    <name type="scientific">Klebsormidium nitens</name>
    <name type="common">Green alga</name>
    <name type="synonym">Ulothrix nitens</name>
    <dbReference type="NCBI Taxonomy" id="105231"/>
    <lineage>
        <taxon>Eukaryota</taxon>
        <taxon>Viridiplantae</taxon>
        <taxon>Streptophyta</taxon>
        <taxon>Klebsormidiophyceae</taxon>
        <taxon>Klebsormidiales</taxon>
        <taxon>Klebsormidiaceae</taxon>
        <taxon>Klebsormidium</taxon>
    </lineage>
</organism>
<keyword evidence="8" id="KW-1185">Reference proteome</keyword>
<gene>
    <name evidence="7" type="ORF">KFL_004040140</name>
</gene>